<reference evidence="9 11" key="1">
    <citation type="submission" date="2015-09" db="EMBL/GenBank/DDBJ databases">
        <authorList>
            <consortium name="Pathogen Informatics"/>
        </authorList>
    </citation>
    <scope>NUCLEOTIDE SEQUENCE [LARGE SCALE GENOMIC DNA]</scope>
    <source>
        <strain evidence="9 11">2789STDY5834865</strain>
    </source>
</reference>
<keyword evidence="3" id="KW-0762">Sugar transport</keyword>
<evidence type="ECO:0000256" key="3">
    <source>
        <dbReference type="ARBA" id="ARBA00022597"/>
    </source>
</evidence>
<dbReference type="InterPro" id="IPR013012">
    <property type="entry name" value="PTS_EIIB_3"/>
</dbReference>
<keyword evidence="4 9" id="KW-0808">Transferase</keyword>
<dbReference type="GO" id="GO:0016301">
    <property type="term" value="F:kinase activity"/>
    <property type="evidence" value="ECO:0007669"/>
    <property type="project" value="UniProtKB-KW"/>
</dbReference>
<feature type="domain" description="PTS EIIB type-3" evidence="8">
    <location>
        <begin position="1"/>
        <end position="103"/>
    </location>
</feature>
<evidence type="ECO:0000256" key="6">
    <source>
        <dbReference type="ARBA" id="ARBA00022777"/>
    </source>
</evidence>
<feature type="modified residue" description="Phosphocysteine; by EIIA" evidence="7">
    <location>
        <position position="7"/>
    </location>
</feature>
<dbReference type="Proteomes" id="UP000251853">
    <property type="component" value="Unassembled WGS sequence"/>
</dbReference>
<evidence type="ECO:0000313" key="11">
    <source>
        <dbReference type="Proteomes" id="UP000095512"/>
    </source>
</evidence>
<evidence type="ECO:0000256" key="4">
    <source>
        <dbReference type="ARBA" id="ARBA00022679"/>
    </source>
</evidence>
<keyword evidence="5" id="KW-0598">Phosphotransferase system</keyword>
<dbReference type="AlphaFoldDB" id="A0A174DVX7"/>
<gene>
    <name evidence="9" type="primary">licB</name>
    <name evidence="9" type="ORF">ERS852480_00787</name>
    <name evidence="10" type="ORF">NCTC11224_00639</name>
</gene>
<dbReference type="InterPro" id="IPR036095">
    <property type="entry name" value="PTS_EIIB-like_sf"/>
</dbReference>
<protein>
    <submittedName>
        <fullName evidence="9">Phosphotransferase system, lactose/cellobiose-specific IIB subunit</fullName>
        <ecNumber evidence="10">2.7.1.-</ecNumber>
        <ecNumber evidence="9">2.7.1.69</ecNumber>
    </submittedName>
</protein>
<dbReference type="RefSeq" id="WP_022202829.1">
    <property type="nucleotide sequence ID" value="NZ_CAJUGB010000007.1"/>
</dbReference>
<evidence type="ECO:0000256" key="7">
    <source>
        <dbReference type="PROSITE-ProRule" id="PRU00423"/>
    </source>
</evidence>
<dbReference type="Gene3D" id="3.40.50.2300">
    <property type="match status" value="1"/>
</dbReference>
<dbReference type="InterPro" id="IPR051819">
    <property type="entry name" value="PTS_sugar-specific_EIIB"/>
</dbReference>
<keyword evidence="12" id="KW-1185">Reference proteome</keyword>
<dbReference type="Pfam" id="PF02302">
    <property type="entry name" value="PTS_IIB"/>
    <property type="match status" value="1"/>
</dbReference>
<keyword evidence="1" id="KW-0813">Transport</keyword>
<dbReference type="STRING" id="1280695.GCA_000424325_04696"/>
<reference evidence="10 12" key="2">
    <citation type="submission" date="2018-06" db="EMBL/GenBank/DDBJ databases">
        <authorList>
            <consortium name="Pathogen Informatics"/>
            <person name="Doyle S."/>
        </authorList>
    </citation>
    <scope>NUCLEOTIDE SEQUENCE [LARGE SCALE GENOMIC DNA]</scope>
    <source>
        <strain evidence="10 12">NCTC11224</strain>
    </source>
</reference>
<keyword evidence="2" id="KW-0597">Phosphoprotein</keyword>
<dbReference type="PANTHER" id="PTHR34581">
    <property type="entry name" value="PTS SYSTEM N,N'-DIACETYLCHITOBIOSE-SPECIFIC EIIB COMPONENT"/>
    <property type="match status" value="1"/>
</dbReference>
<sequence length="103" mass="11023">MVIRLFCAAGMSTSVLVEKMKEAAKEKGKDAEIAAYPISEMEARLDGVDVALLGPQIGFQLGKAKGLCEPKGIPVDVIPMADYGTCNGMNVLKFAYKLVKNSK</sequence>
<name>A0A174DVX7_9FIRM</name>
<dbReference type="GO" id="GO:0009401">
    <property type="term" value="P:phosphoenolpyruvate-dependent sugar phosphotransferase system"/>
    <property type="evidence" value="ECO:0007669"/>
    <property type="project" value="UniProtKB-KW"/>
</dbReference>
<evidence type="ECO:0000256" key="5">
    <source>
        <dbReference type="ARBA" id="ARBA00022683"/>
    </source>
</evidence>
<dbReference type="SUPFAM" id="SSF52794">
    <property type="entry name" value="PTS system IIB component-like"/>
    <property type="match status" value="1"/>
</dbReference>
<dbReference type="EC" id="2.7.1.69" evidence="9"/>
<proteinExistence type="predicted"/>
<organism evidence="9 11">
    <name type="scientific">Enterocloster clostridioformis</name>
    <dbReference type="NCBI Taxonomy" id="1531"/>
    <lineage>
        <taxon>Bacteria</taxon>
        <taxon>Bacillati</taxon>
        <taxon>Bacillota</taxon>
        <taxon>Clostridia</taxon>
        <taxon>Lachnospirales</taxon>
        <taxon>Lachnospiraceae</taxon>
        <taxon>Enterocloster</taxon>
    </lineage>
</organism>
<evidence type="ECO:0000256" key="1">
    <source>
        <dbReference type="ARBA" id="ARBA00022448"/>
    </source>
</evidence>
<evidence type="ECO:0000259" key="8">
    <source>
        <dbReference type="PROSITE" id="PS51100"/>
    </source>
</evidence>
<evidence type="ECO:0000313" key="12">
    <source>
        <dbReference type="Proteomes" id="UP000251853"/>
    </source>
</evidence>
<dbReference type="PANTHER" id="PTHR34581:SF2">
    <property type="entry name" value="PTS SYSTEM N,N'-DIACETYLCHITOBIOSE-SPECIFIC EIIB COMPONENT"/>
    <property type="match status" value="1"/>
</dbReference>
<dbReference type="GO" id="GO:0008982">
    <property type="term" value="F:protein-N(PI)-phosphohistidine-sugar phosphotransferase activity"/>
    <property type="evidence" value="ECO:0007669"/>
    <property type="project" value="InterPro"/>
</dbReference>
<dbReference type="EMBL" id="CZAB01000004">
    <property type="protein sequence ID" value="CUO28195.1"/>
    <property type="molecule type" value="Genomic_DNA"/>
</dbReference>
<dbReference type="PROSITE" id="PS51100">
    <property type="entry name" value="PTS_EIIB_TYPE_3"/>
    <property type="match status" value="1"/>
</dbReference>
<evidence type="ECO:0000256" key="2">
    <source>
        <dbReference type="ARBA" id="ARBA00022553"/>
    </source>
</evidence>
<dbReference type="EC" id="2.7.1.-" evidence="10"/>
<keyword evidence="6" id="KW-0418">Kinase</keyword>
<dbReference type="Proteomes" id="UP000095512">
    <property type="component" value="Unassembled WGS sequence"/>
</dbReference>
<evidence type="ECO:0000313" key="10">
    <source>
        <dbReference type="EMBL" id="SQB04231.1"/>
    </source>
</evidence>
<dbReference type="EMBL" id="UAVW01000001">
    <property type="protein sequence ID" value="SQB04231.1"/>
    <property type="molecule type" value="Genomic_DNA"/>
</dbReference>
<dbReference type="InterPro" id="IPR003501">
    <property type="entry name" value="PTS_EIIB_2/3"/>
</dbReference>
<accession>A0A174DVX7</accession>
<evidence type="ECO:0000313" key="9">
    <source>
        <dbReference type="EMBL" id="CUO28195.1"/>
    </source>
</evidence>
<dbReference type="CDD" id="cd05564">
    <property type="entry name" value="PTS_IIB_chitobiose_lichenan"/>
    <property type="match status" value="1"/>
</dbReference>